<dbReference type="InterPro" id="IPR006913">
    <property type="entry name" value="CENP-V/GFA"/>
</dbReference>
<organism evidence="6 7">
    <name type="scientific">Roseibium denhamense</name>
    <dbReference type="NCBI Taxonomy" id="76305"/>
    <lineage>
        <taxon>Bacteria</taxon>
        <taxon>Pseudomonadati</taxon>
        <taxon>Pseudomonadota</taxon>
        <taxon>Alphaproteobacteria</taxon>
        <taxon>Hyphomicrobiales</taxon>
        <taxon>Stappiaceae</taxon>
        <taxon>Roseibium</taxon>
    </lineage>
</organism>
<proteinExistence type="inferred from homology"/>
<evidence type="ECO:0000256" key="2">
    <source>
        <dbReference type="ARBA" id="ARBA00022723"/>
    </source>
</evidence>
<accession>A0ABY1NJQ7</accession>
<dbReference type="Proteomes" id="UP001157914">
    <property type="component" value="Unassembled WGS sequence"/>
</dbReference>
<keyword evidence="2" id="KW-0479">Metal-binding</keyword>
<dbReference type="Gene3D" id="3.90.1590.10">
    <property type="entry name" value="glutathione-dependent formaldehyde- activating enzyme (gfa)"/>
    <property type="match status" value="1"/>
</dbReference>
<dbReference type="EMBL" id="FXTT01000001">
    <property type="protein sequence ID" value="SMP11405.1"/>
    <property type="molecule type" value="Genomic_DNA"/>
</dbReference>
<dbReference type="PANTHER" id="PTHR33337">
    <property type="entry name" value="GFA DOMAIN-CONTAINING PROTEIN"/>
    <property type="match status" value="1"/>
</dbReference>
<keyword evidence="4" id="KW-0456">Lyase</keyword>
<reference evidence="6 7" key="1">
    <citation type="submission" date="2017-05" db="EMBL/GenBank/DDBJ databases">
        <authorList>
            <person name="Varghese N."/>
            <person name="Submissions S."/>
        </authorList>
    </citation>
    <scope>NUCLEOTIDE SEQUENCE [LARGE SCALE GENOMIC DNA]</scope>
    <source>
        <strain evidence="6 7">DSM 15949</strain>
    </source>
</reference>
<sequence length="127" mass="14029">MLKGRCDCGKVRFEVPKVRNTVTVCHCGQCRRASGHAWASTHAPYDSLSFTADDGLTWYESSDFAKRGFCKFCGCSLFYRMNTEDGIGIAAGCLESPTGLKIGKHIFVKDKGDYYDITGDAPQLQKL</sequence>
<comment type="caution">
    <text evidence="6">The sequence shown here is derived from an EMBL/GenBank/DDBJ whole genome shotgun (WGS) entry which is preliminary data.</text>
</comment>
<evidence type="ECO:0000256" key="3">
    <source>
        <dbReference type="ARBA" id="ARBA00022833"/>
    </source>
</evidence>
<feature type="domain" description="CENP-V/GFA" evidence="5">
    <location>
        <begin position="2"/>
        <end position="116"/>
    </location>
</feature>
<evidence type="ECO:0000259" key="5">
    <source>
        <dbReference type="PROSITE" id="PS51891"/>
    </source>
</evidence>
<evidence type="ECO:0000256" key="4">
    <source>
        <dbReference type="ARBA" id="ARBA00023239"/>
    </source>
</evidence>
<gene>
    <name evidence="6" type="ORF">SAMN06265374_1325</name>
</gene>
<dbReference type="RefSeq" id="WP_155192007.1">
    <property type="nucleotide sequence ID" value="NZ_BAAAEA010000001.1"/>
</dbReference>
<dbReference type="Pfam" id="PF04828">
    <property type="entry name" value="GFA"/>
    <property type="match status" value="1"/>
</dbReference>
<dbReference type="SUPFAM" id="SSF51316">
    <property type="entry name" value="Mss4-like"/>
    <property type="match status" value="1"/>
</dbReference>
<name>A0ABY1NJQ7_9HYPH</name>
<evidence type="ECO:0000256" key="1">
    <source>
        <dbReference type="ARBA" id="ARBA00005495"/>
    </source>
</evidence>
<dbReference type="InterPro" id="IPR011057">
    <property type="entry name" value="Mss4-like_sf"/>
</dbReference>
<keyword evidence="7" id="KW-1185">Reference proteome</keyword>
<evidence type="ECO:0000313" key="6">
    <source>
        <dbReference type="EMBL" id="SMP11405.1"/>
    </source>
</evidence>
<keyword evidence="3" id="KW-0862">Zinc</keyword>
<protein>
    <submittedName>
        <fullName evidence="6">Uncharacterized conserved protein</fullName>
    </submittedName>
</protein>
<comment type="similarity">
    <text evidence="1">Belongs to the Gfa family.</text>
</comment>
<dbReference type="PANTHER" id="PTHR33337:SF40">
    <property type="entry name" value="CENP-V_GFA DOMAIN-CONTAINING PROTEIN-RELATED"/>
    <property type="match status" value="1"/>
</dbReference>
<evidence type="ECO:0000313" key="7">
    <source>
        <dbReference type="Proteomes" id="UP001157914"/>
    </source>
</evidence>
<dbReference type="PROSITE" id="PS51891">
    <property type="entry name" value="CENP_V_GFA"/>
    <property type="match status" value="1"/>
</dbReference>